<reference evidence="2 3" key="1">
    <citation type="submission" date="2018-03" db="EMBL/GenBank/DDBJ databases">
        <title>Genomic Encyclopedia of Archaeal and Bacterial Type Strains, Phase II (KMG-II): from individual species to whole genera.</title>
        <authorList>
            <person name="Goeker M."/>
        </authorList>
    </citation>
    <scope>NUCLEOTIDE SEQUENCE [LARGE SCALE GENOMIC DNA]</scope>
    <source>
        <strain evidence="2 3">DSM 28057</strain>
    </source>
</reference>
<keyword evidence="1" id="KW-0732">Signal</keyword>
<dbReference type="Proteomes" id="UP000240708">
    <property type="component" value="Unassembled WGS sequence"/>
</dbReference>
<comment type="caution">
    <text evidence="2">The sequence shown here is derived from an EMBL/GenBank/DDBJ whole genome shotgun (WGS) entry which is preliminary data.</text>
</comment>
<evidence type="ECO:0000256" key="1">
    <source>
        <dbReference type="SAM" id="SignalP"/>
    </source>
</evidence>
<protein>
    <recommendedName>
        <fullName evidence="4">Adhesin</fullName>
    </recommendedName>
</protein>
<dbReference type="RefSeq" id="WP_106569097.1">
    <property type="nucleotide sequence ID" value="NZ_PYGF01000021.1"/>
</dbReference>
<sequence>MKPLVILLALFIPSLSFAWLPEQDKPFLSKEFNASGIEQIGLETAGISINLSSWTEDRVLVEVFAMRDNQAVSSNDAQLLKKLEAYDFQIEQVGEKIELKVDQSKKSGIKMSRDNIVLLIKIQTPQDISSKIQSTGGAVTLAGLQGRQQIISKGGSLRVIQGTGTIQSETQGGSILVDSYKGELNLSSAGGSVRVEKFSGILDINSAGGSLNLFDLSGKISAEAAGGSIRASFQEKLESVNLSSKGGSIDALLPKGMGMNVLFKGSIVVNNHPNFEGEIKRSQVSGSINGGGIPIVFETSGANVRVDYR</sequence>
<proteinExistence type="predicted"/>
<accession>A0A2P8DK92</accession>
<organism evidence="2 3">
    <name type="scientific">Cecembia rubra</name>
    <dbReference type="NCBI Taxonomy" id="1485585"/>
    <lineage>
        <taxon>Bacteria</taxon>
        <taxon>Pseudomonadati</taxon>
        <taxon>Bacteroidota</taxon>
        <taxon>Cytophagia</taxon>
        <taxon>Cytophagales</taxon>
        <taxon>Cyclobacteriaceae</taxon>
        <taxon>Cecembia</taxon>
    </lineage>
</organism>
<feature type="signal peptide" evidence="1">
    <location>
        <begin position="1"/>
        <end position="18"/>
    </location>
</feature>
<dbReference type="OrthoDB" id="1523429at2"/>
<evidence type="ECO:0000313" key="2">
    <source>
        <dbReference type="EMBL" id="PSK97591.1"/>
    </source>
</evidence>
<evidence type="ECO:0008006" key="4">
    <source>
        <dbReference type="Google" id="ProtNLM"/>
    </source>
</evidence>
<keyword evidence="3" id="KW-1185">Reference proteome</keyword>
<evidence type="ECO:0000313" key="3">
    <source>
        <dbReference type="Proteomes" id="UP000240708"/>
    </source>
</evidence>
<dbReference type="EMBL" id="PYGF01000021">
    <property type="protein sequence ID" value="PSK97591.1"/>
    <property type="molecule type" value="Genomic_DNA"/>
</dbReference>
<name>A0A2P8DK92_9BACT</name>
<gene>
    <name evidence="2" type="ORF">CLV48_1218</name>
</gene>
<feature type="chain" id="PRO_5015161242" description="Adhesin" evidence="1">
    <location>
        <begin position="19"/>
        <end position="309"/>
    </location>
</feature>
<dbReference type="AlphaFoldDB" id="A0A2P8DK92"/>